<dbReference type="OrthoDB" id="959017at2"/>
<sequence length="256" mass="28920">MKKLFVFTLTILTVVATVNAQNLQEKNTFGPRPNLKGDLTLSFGLNMLYGNDVDDLNLRTFGNNSFKIGYMYPVQISDSKFTFNAGFNFSFDKYAFDGDSTTLGVVSGTDELRNVRLQTIGEDLFGENGFVEKSKFETNYVNIPLELRYYFNRNKIDDGGLFLAAGGSIGYLINGKTKIKYVENEQTKKIKRKESFELNQFRYGAHFRIGIAGFGAHFEYDFSELFNPGRGPLNNAEVPVATQTTPFRFGLSFNLF</sequence>
<reference evidence="4" key="1">
    <citation type="submission" date="2017-04" db="EMBL/GenBank/DDBJ databases">
        <authorList>
            <person name="Varghese N."/>
            <person name="Submissions S."/>
        </authorList>
    </citation>
    <scope>NUCLEOTIDE SEQUENCE [LARGE SCALE GENOMIC DNA]</scope>
    <source>
        <strain evidence="4">DSM 4125</strain>
    </source>
</reference>
<accession>A0A1X7HZN7</accession>
<evidence type="ECO:0000313" key="3">
    <source>
        <dbReference type="EMBL" id="SMG07513.1"/>
    </source>
</evidence>
<keyword evidence="4" id="KW-1185">Reference proteome</keyword>
<proteinExistence type="predicted"/>
<dbReference type="STRING" id="1028.SAMN05661096_00041"/>
<feature type="domain" description="Outer membrane protein beta-barrel" evidence="2">
    <location>
        <begin position="40"/>
        <end position="222"/>
    </location>
</feature>
<name>A0A1X7HZN7_9BACT</name>
<dbReference type="RefSeq" id="WP_085515076.1">
    <property type="nucleotide sequence ID" value="NZ_FXAW01000001.1"/>
</dbReference>
<dbReference type="InterPro" id="IPR025665">
    <property type="entry name" value="Beta-barrel_OMP_2"/>
</dbReference>
<dbReference type="EMBL" id="FXAW01000001">
    <property type="protein sequence ID" value="SMG07513.1"/>
    <property type="molecule type" value="Genomic_DNA"/>
</dbReference>
<protein>
    <submittedName>
        <fullName evidence="3">Outer membrane protein beta-barrel domain-containing protein</fullName>
    </submittedName>
</protein>
<organism evidence="3 4">
    <name type="scientific">Marivirga sericea</name>
    <dbReference type="NCBI Taxonomy" id="1028"/>
    <lineage>
        <taxon>Bacteria</taxon>
        <taxon>Pseudomonadati</taxon>
        <taxon>Bacteroidota</taxon>
        <taxon>Cytophagia</taxon>
        <taxon>Cytophagales</taxon>
        <taxon>Marivirgaceae</taxon>
        <taxon>Marivirga</taxon>
    </lineage>
</organism>
<dbReference type="Proteomes" id="UP000193804">
    <property type="component" value="Unassembled WGS sequence"/>
</dbReference>
<dbReference type="Pfam" id="PF13568">
    <property type="entry name" value="OMP_b-brl_2"/>
    <property type="match status" value="1"/>
</dbReference>
<evidence type="ECO:0000259" key="2">
    <source>
        <dbReference type="Pfam" id="PF13568"/>
    </source>
</evidence>
<evidence type="ECO:0000313" key="4">
    <source>
        <dbReference type="Proteomes" id="UP000193804"/>
    </source>
</evidence>
<feature type="signal peptide" evidence="1">
    <location>
        <begin position="1"/>
        <end position="20"/>
    </location>
</feature>
<feature type="chain" id="PRO_5013050015" evidence="1">
    <location>
        <begin position="21"/>
        <end position="256"/>
    </location>
</feature>
<keyword evidence="1" id="KW-0732">Signal</keyword>
<dbReference type="AlphaFoldDB" id="A0A1X7HZN7"/>
<gene>
    <name evidence="3" type="ORF">SAMN05661096_00041</name>
</gene>
<evidence type="ECO:0000256" key="1">
    <source>
        <dbReference type="SAM" id="SignalP"/>
    </source>
</evidence>